<dbReference type="AlphaFoldDB" id="A0A103R2B6"/>
<proteinExistence type="predicted"/>
<evidence type="ECO:0000256" key="1">
    <source>
        <dbReference type="SAM" id="SignalP"/>
    </source>
</evidence>
<organism evidence="2 3">
    <name type="scientific">Burkholderia ubonensis</name>
    <dbReference type="NCBI Taxonomy" id="101571"/>
    <lineage>
        <taxon>Bacteria</taxon>
        <taxon>Pseudomonadati</taxon>
        <taxon>Pseudomonadota</taxon>
        <taxon>Betaproteobacteria</taxon>
        <taxon>Burkholderiales</taxon>
        <taxon>Burkholderiaceae</taxon>
        <taxon>Burkholderia</taxon>
        <taxon>Burkholderia cepacia complex</taxon>
    </lineage>
</organism>
<protein>
    <recommendedName>
        <fullName evidence="4">Lipoprotein</fullName>
    </recommendedName>
</protein>
<feature type="chain" id="PRO_5007117395" description="Lipoprotein" evidence="1">
    <location>
        <begin position="21"/>
        <end position="145"/>
    </location>
</feature>
<feature type="signal peptide" evidence="1">
    <location>
        <begin position="1"/>
        <end position="20"/>
    </location>
</feature>
<evidence type="ECO:0008006" key="4">
    <source>
        <dbReference type="Google" id="ProtNLM"/>
    </source>
</evidence>
<evidence type="ECO:0000313" key="2">
    <source>
        <dbReference type="EMBL" id="KVG59891.1"/>
    </source>
</evidence>
<dbReference type="RefSeq" id="WP_059756580.1">
    <property type="nucleotide sequence ID" value="NZ_CP013414.1"/>
</dbReference>
<accession>A0A103R2B6</accession>
<dbReference type="EMBL" id="LOXM01000209">
    <property type="protein sequence ID" value="KVG59891.1"/>
    <property type="molecule type" value="Genomic_DNA"/>
</dbReference>
<keyword evidence="1" id="KW-0732">Signal</keyword>
<dbReference type="Proteomes" id="UP000064029">
    <property type="component" value="Unassembled WGS sequence"/>
</dbReference>
<dbReference type="OrthoDB" id="9005510at2"/>
<name>A0A103R2B6_9BURK</name>
<comment type="caution">
    <text evidence="2">The sequence shown here is derived from an EMBL/GenBank/DDBJ whole genome shotgun (WGS) entry which is preliminary data.</text>
</comment>
<gene>
    <name evidence="2" type="ORF">WJ33_33875</name>
</gene>
<evidence type="ECO:0000313" key="3">
    <source>
        <dbReference type="Proteomes" id="UP000064029"/>
    </source>
</evidence>
<sequence>MVIRIAVLTLALLLNHDAIAGALSDWSSPSKTARLVAPESVEITKNGAWSEYISGDEMAGTCRSFVLRQADVSAFFKRASRVTEREYSHDLVAANCYAEGKVRLADGGTATWKIDQARRGFVSMPDGSTIYLYCPKCRANVFAPN</sequence>
<reference evidence="2 3" key="1">
    <citation type="submission" date="2015-11" db="EMBL/GenBank/DDBJ databases">
        <title>Expanding the genomic diversity of Burkholderia species for the development of highly accurate diagnostics.</title>
        <authorList>
            <person name="Sahl J."/>
            <person name="Keim P."/>
            <person name="Wagner D."/>
        </authorList>
    </citation>
    <scope>NUCLEOTIDE SEQUENCE [LARGE SCALE GENOMIC DNA]</scope>
    <source>
        <strain evidence="2 3">MSMB2036</strain>
    </source>
</reference>